<evidence type="ECO:0000256" key="5">
    <source>
        <dbReference type="SAM" id="Phobius"/>
    </source>
</evidence>
<feature type="domain" description="Disintegrin" evidence="7">
    <location>
        <begin position="294"/>
        <end position="390"/>
    </location>
</feature>
<dbReference type="SMART" id="SM00050">
    <property type="entry name" value="DISIN"/>
    <property type="match status" value="1"/>
</dbReference>
<feature type="binding site" evidence="4">
    <location>
        <position position="198"/>
    </location>
    <ligand>
        <name>Zn(2+)</name>
        <dbReference type="ChEBI" id="CHEBI:29105"/>
        <note>catalytic</note>
    </ligand>
</feature>
<dbReference type="InterPro" id="IPR036436">
    <property type="entry name" value="Disintegrin_dom_sf"/>
</dbReference>
<dbReference type="Pfam" id="PF13574">
    <property type="entry name" value="Reprolysin_2"/>
    <property type="match status" value="2"/>
</dbReference>
<keyword evidence="5" id="KW-0812">Transmembrane</keyword>
<evidence type="ECO:0000313" key="9">
    <source>
        <dbReference type="EMBL" id="KAH7964529.1"/>
    </source>
</evidence>
<dbReference type="InterPro" id="IPR049038">
    <property type="entry name" value="ADAM10_Cys-rich"/>
</dbReference>
<feature type="domain" description="Peptidase M12B" evidence="8">
    <location>
        <begin position="103"/>
        <end position="251"/>
    </location>
</feature>
<keyword evidence="6" id="KW-0732">Signal</keyword>
<comment type="caution">
    <text evidence="9">The sequence shown here is derived from an EMBL/GenBank/DDBJ whole genome shotgun (WGS) entry which is preliminary data.</text>
</comment>
<dbReference type="GO" id="GO:0004222">
    <property type="term" value="F:metalloendopeptidase activity"/>
    <property type="evidence" value="ECO:0007669"/>
    <property type="project" value="InterPro"/>
</dbReference>
<dbReference type="InterPro" id="IPR001590">
    <property type="entry name" value="Peptidase_M12B"/>
</dbReference>
<reference evidence="9" key="2">
    <citation type="submission" date="2021-09" db="EMBL/GenBank/DDBJ databases">
        <authorList>
            <person name="Jia N."/>
            <person name="Wang J."/>
            <person name="Shi W."/>
            <person name="Du L."/>
            <person name="Sun Y."/>
            <person name="Zhan W."/>
            <person name="Jiang J."/>
            <person name="Wang Q."/>
            <person name="Zhang B."/>
            <person name="Ji P."/>
            <person name="Sakyi L.B."/>
            <person name="Cui X."/>
            <person name="Yuan T."/>
            <person name="Jiang B."/>
            <person name="Yang W."/>
            <person name="Lam T.T.-Y."/>
            <person name="Chang Q."/>
            <person name="Ding S."/>
            <person name="Wang X."/>
            <person name="Zhu J."/>
            <person name="Ruan X."/>
            <person name="Zhao L."/>
            <person name="Wei J."/>
            <person name="Que T."/>
            <person name="Du C."/>
            <person name="Cheng J."/>
            <person name="Dai P."/>
            <person name="Han X."/>
            <person name="Huang E."/>
            <person name="Gao Y."/>
            <person name="Liu J."/>
            <person name="Shao H."/>
            <person name="Ye R."/>
            <person name="Li L."/>
            <person name="Wei W."/>
            <person name="Wang X."/>
            <person name="Wang C."/>
            <person name="Huo Q."/>
            <person name="Li W."/>
            <person name="Guo W."/>
            <person name="Chen H."/>
            <person name="Chen S."/>
            <person name="Zhou L."/>
            <person name="Zhou L."/>
            <person name="Ni X."/>
            <person name="Tian J."/>
            <person name="Zhou Y."/>
            <person name="Sheng Y."/>
            <person name="Liu T."/>
            <person name="Pan Y."/>
            <person name="Xia L."/>
            <person name="Li J."/>
            <person name="Zhao F."/>
            <person name="Cao W."/>
        </authorList>
    </citation>
    <scope>NUCLEOTIDE SEQUENCE</scope>
    <source>
        <strain evidence="9">Rmic-2018</strain>
        <tissue evidence="9">Larvae</tissue>
    </source>
</reference>
<comment type="catalytic activity">
    <reaction evidence="1">
        <text>Endopeptidase of broad specificity.</text>
        <dbReference type="EC" id="3.4.24.81"/>
    </reaction>
</comment>
<gene>
    <name evidence="9" type="ORF">HPB51_027232</name>
</gene>
<dbReference type="AlphaFoldDB" id="A0A9J6D0T3"/>
<dbReference type="EMBL" id="JABSTU010003868">
    <property type="protein sequence ID" value="KAH7964529.1"/>
    <property type="molecule type" value="Genomic_DNA"/>
</dbReference>
<reference evidence="9" key="1">
    <citation type="journal article" date="2020" name="Cell">
        <title>Large-Scale Comparative Analyses of Tick Genomes Elucidate Their Genetic Diversity and Vector Capacities.</title>
        <authorList>
            <consortium name="Tick Genome and Microbiome Consortium (TIGMIC)"/>
            <person name="Jia N."/>
            <person name="Wang J."/>
            <person name="Shi W."/>
            <person name="Du L."/>
            <person name="Sun Y."/>
            <person name="Zhan W."/>
            <person name="Jiang J.F."/>
            <person name="Wang Q."/>
            <person name="Zhang B."/>
            <person name="Ji P."/>
            <person name="Bell-Sakyi L."/>
            <person name="Cui X.M."/>
            <person name="Yuan T.T."/>
            <person name="Jiang B.G."/>
            <person name="Yang W.F."/>
            <person name="Lam T.T."/>
            <person name="Chang Q.C."/>
            <person name="Ding S.J."/>
            <person name="Wang X.J."/>
            <person name="Zhu J.G."/>
            <person name="Ruan X.D."/>
            <person name="Zhao L."/>
            <person name="Wei J.T."/>
            <person name="Ye R.Z."/>
            <person name="Que T.C."/>
            <person name="Du C.H."/>
            <person name="Zhou Y.H."/>
            <person name="Cheng J.X."/>
            <person name="Dai P.F."/>
            <person name="Guo W.B."/>
            <person name="Han X.H."/>
            <person name="Huang E.J."/>
            <person name="Li L.F."/>
            <person name="Wei W."/>
            <person name="Gao Y.C."/>
            <person name="Liu J.Z."/>
            <person name="Shao H.Z."/>
            <person name="Wang X."/>
            <person name="Wang C.C."/>
            <person name="Yang T.C."/>
            <person name="Huo Q.B."/>
            <person name="Li W."/>
            <person name="Chen H.Y."/>
            <person name="Chen S.E."/>
            <person name="Zhou L.G."/>
            <person name="Ni X.B."/>
            <person name="Tian J.H."/>
            <person name="Sheng Y."/>
            <person name="Liu T."/>
            <person name="Pan Y.S."/>
            <person name="Xia L.Y."/>
            <person name="Li J."/>
            <person name="Zhao F."/>
            <person name="Cao W.C."/>
        </authorList>
    </citation>
    <scope>NUCLEOTIDE SEQUENCE</scope>
    <source>
        <strain evidence="9">Rmic-2018</strain>
    </source>
</reference>
<evidence type="ECO:0000256" key="2">
    <source>
        <dbReference type="ARBA" id="ARBA00012332"/>
    </source>
</evidence>
<dbReference type="VEuPathDB" id="VectorBase:LOC119184081"/>
<dbReference type="PROSITE" id="PS50215">
    <property type="entry name" value="ADAM_MEPRO"/>
    <property type="match status" value="1"/>
</dbReference>
<evidence type="ECO:0000256" key="4">
    <source>
        <dbReference type="PROSITE-ProRule" id="PRU00276"/>
    </source>
</evidence>
<dbReference type="InterPro" id="IPR001762">
    <property type="entry name" value="Disintegrin_dom"/>
</dbReference>
<keyword evidence="3" id="KW-0165">Cleavage on pair of basic residues</keyword>
<dbReference type="Gene3D" id="3.40.390.10">
    <property type="entry name" value="Collagenase (Catalytic Domain)"/>
    <property type="match status" value="2"/>
</dbReference>
<dbReference type="SUPFAM" id="SSF55486">
    <property type="entry name" value="Metalloproteases ('zincins'), catalytic domain"/>
    <property type="match status" value="3"/>
</dbReference>
<sequence>MSTKLGKPVRATQLLCALLWASATRTDWLPEDPTQPQLGLTRLSLNTGMSTFLNYNAYVAQAVSEITFAHEIGHNFGSAHQRYGCPSRKNPFCLEKIDPSLFLLTAAKSANYDEYCLAYTWTYRDFDSGVLGLAYVGNSTTHSLGVCDKNRLLPEDPTQPQLGLTRLSLNTGMITFLNYNAYVAQAVSEITFAHEIGHNFGSPHDTPDGSPCAPGNKKNGNYIMYFMASSGLEPNNRLFSTCSRGNISEVIKPMVEGKSPRENCFQGKLVSLKRLQTSQTSFLLGARFRSKESGPVCGNGIVEGVEECDCGYSEAECHDPCCYARRNSVNAKGCTLRPGKQCSPTTGPCCDKDCKLVPTTTMCAPETECREKAMCTSNNASCPPGKPKSNNTVCHKGSQVCVSGECTGSVCIKYGLKGCTLVGSRYTADQKCLVACETEAGKCREACRHAQMKAVCGVKMLPGAICDGTRGFCDVFQKCRRSDEQGPLTRLEQALFGGKTINTVTGYINAHPFLSIVYFLIVVAFMVLFFRCFSVHTPSNNPHKPSRKFRETLRNPRSFFEKSPWRRFVTARRLMCTDPYEALESLLNYTVKPCDDMYAHVCSRWTGNTEHVGFLQESFDLYLTKMHAIFETSDVNVIGEGLSDGLRIGGVLFTQCLTAIKGKKVIQKEDMDYITQTILLTRIIDSKTTQDALREGTEISFTYGLNSLLTLRPQRLDNDAVMYAFPGSTVKTYLPASADVKQCVSHLLASMTIVTDVQTLTTTVLSLDRAARSSFSSCEILAQENTR</sequence>
<proteinExistence type="predicted"/>
<evidence type="ECO:0000313" key="10">
    <source>
        <dbReference type="Proteomes" id="UP000821866"/>
    </source>
</evidence>
<dbReference type="InterPro" id="IPR051489">
    <property type="entry name" value="ADAM_Metalloproteinase"/>
</dbReference>
<dbReference type="SUPFAM" id="SSF57552">
    <property type="entry name" value="Blood coagulation inhibitor (disintegrin)"/>
    <property type="match status" value="1"/>
</dbReference>
<feature type="signal peptide" evidence="6">
    <location>
        <begin position="1"/>
        <end position="26"/>
    </location>
</feature>
<evidence type="ECO:0000256" key="3">
    <source>
        <dbReference type="ARBA" id="ARBA00022685"/>
    </source>
</evidence>
<feature type="binding site" evidence="4">
    <location>
        <position position="204"/>
    </location>
    <ligand>
        <name>Zn(2+)</name>
        <dbReference type="ChEBI" id="CHEBI:29105"/>
        <note>catalytic</note>
    </ligand>
</feature>
<evidence type="ECO:0000256" key="1">
    <source>
        <dbReference type="ARBA" id="ARBA00001809"/>
    </source>
</evidence>
<dbReference type="PANTHER" id="PTHR45702">
    <property type="entry name" value="ADAM10/ADAM17 METALLOPEPTIDASE FAMILY MEMBER"/>
    <property type="match status" value="1"/>
</dbReference>
<keyword evidence="4" id="KW-0479">Metal-binding</keyword>
<keyword evidence="5" id="KW-1133">Transmembrane helix</keyword>
<dbReference type="Gene3D" id="4.10.70.10">
    <property type="entry name" value="Disintegrin domain"/>
    <property type="match status" value="1"/>
</dbReference>
<evidence type="ECO:0000259" key="7">
    <source>
        <dbReference type="PROSITE" id="PS50214"/>
    </source>
</evidence>
<keyword evidence="5" id="KW-0472">Membrane</keyword>
<dbReference type="GO" id="GO:0006509">
    <property type="term" value="P:membrane protein ectodomain proteolysis"/>
    <property type="evidence" value="ECO:0007669"/>
    <property type="project" value="TreeGrafter"/>
</dbReference>
<feature type="active site" evidence="4">
    <location>
        <position position="195"/>
    </location>
</feature>
<accession>A0A9J6D0T3</accession>
<dbReference type="EC" id="3.4.24.81" evidence="2"/>
<dbReference type="GO" id="GO:0005886">
    <property type="term" value="C:plasma membrane"/>
    <property type="evidence" value="ECO:0007669"/>
    <property type="project" value="TreeGrafter"/>
</dbReference>
<feature type="transmembrane region" description="Helical" evidence="5">
    <location>
        <begin position="513"/>
        <end position="533"/>
    </location>
</feature>
<evidence type="ECO:0000256" key="6">
    <source>
        <dbReference type="SAM" id="SignalP"/>
    </source>
</evidence>
<dbReference type="Proteomes" id="UP000821866">
    <property type="component" value="Unassembled WGS sequence"/>
</dbReference>
<evidence type="ECO:0000259" key="8">
    <source>
        <dbReference type="PROSITE" id="PS50215"/>
    </source>
</evidence>
<keyword evidence="4" id="KW-0862">Zinc</keyword>
<dbReference type="GO" id="GO:0046872">
    <property type="term" value="F:metal ion binding"/>
    <property type="evidence" value="ECO:0007669"/>
    <property type="project" value="UniProtKB-KW"/>
</dbReference>
<name>A0A9J6D0T3_RHIMP</name>
<dbReference type="VEuPathDB" id="VectorBase:LOC119169702"/>
<dbReference type="VEuPathDB" id="VectorBase:LOC119185859"/>
<dbReference type="PANTHER" id="PTHR45702:SF2">
    <property type="entry name" value="KUZBANIAN, ISOFORM A"/>
    <property type="match status" value="1"/>
</dbReference>
<dbReference type="GO" id="GO:0007219">
    <property type="term" value="P:Notch signaling pathway"/>
    <property type="evidence" value="ECO:0007669"/>
    <property type="project" value="TreeGrafter"/>
</dbReference>
<dbReference type="Pfam" id="PF00200">
    <property type="entry name" value="Disintegrin"/>
    <property type="match status" value="1"/>
</dbReference>
<comment type="caution">
    <text evidence="4">Lacks conserved residue(s) required for the propagation of feature annotation.</text>
</comment>
<protein>
    <recommendedName>
        <fullName evidence="2">ADAM10 endopeptidase</fullName>
        <ecNumber evidence="2">3.4.24.81</ecNumber>
    </recommendedName>
</protein>
<dbReference type="PROSITE" id="PS50214">
    <property type="entry name" value="DISINTEGRIN_2"/>
    <property type="match status" value="1"/>
</dbReference>
<dbReference type="InterPro" id="IPR024079">
    <property type="entry name" value="MetalloPept_cat_dom_sf"/>
</dbReference>
<feature type="chain" id="PRO_5039898143" description="ADAM10 endopeptidase" evidence="6">
    <location>
        <begin position="27"/>
        <end position="787"/>
    </location>
</feature>
<dbReference type="Pfam" id="PF21299">
    <property type="entry name" value="ADAM10_Cys-rich"/>
    <property type="match status" value="1"/>
</dbReference>
<keyword evidence="10" id="KW-1185">Reference proteome</keyword>
<feature type="binding site" evidence="4">
    <location>
        <position position="194"/>
    </location>
    <ligand>
        <name>Zn(2+)</name>
        <dbReference type="ChEBI" id="CHEBI:29105"/>
        <note>catalytic</note>
    </ligand>
</feature>
<organism evidence="9 10">
    <name type="scientific">Rhipicephalus microplus</name>
    <name type="common">Cattle tick</name>
    <name type="synonym">Boophilus microplus</name>
    <dbReference type="NCBI Taxonomy" id="6941"/>
    <lineage>
        <taxon>Eukaryota</taxon>
        <taxon>Metazoa</taxon>
        <taxon>Ecdysozoa</taxon>
        <taxon>Arthropoda</taxon>
        <taxon>Chelicerata</taxon>
        <taxon>Arachnida</taxon>
        <taxon>Acari</taxon>
        <taxon>Parasitiformes</taxon>
        <taxon>Ixodida</taxon>
        <taxon>Ixodoidea</taxon>
        <taxon>Ixodidae</taxon>
        <taxon>Rhipicephalinae</taxon>
        <taxon>Rhipicephalus</taxon>
        <taxon>Boophilus</taxon>
    </lineage>
</organism>